<protein>
    <recommendedName>
        <fullName evidence="4">Cardiolipin synthase N-terminal domain-containing protein</fullName>
    </recommendedName>
</protein>
<evidence type="ECO:0000256" key="1">
    <source>
        <dbReference type="SAM" id="Phobius"/>
    </source>
</evidence>
<sequence precursor="true">MSELLNRFSLEAAKFNGQVFLSLLLIWIALVYCAVISLRSQGFSDRQRRLWTWIIIGVPLLGLLAYLPFSVRREDLPQVFLMKIHKDRTLKKVKNGAFSGEHTV</sequence>
<feature type="transmembrane region" description="Helical" evidence="1">
    <location>
        <begin position="20"/>
        <end position="38"/>
    </location>
</feature>
<name>B4CZW2_9BACT</name>
<keyword evidence="3" id="KW-1185">Reference proteome</keyword>
<gene>
    <name evidence="2" type="ORF">CfE428DRAFT_2200</name>
</gene>
<evidence type="ECO:0008006" key="4">
    <source>
        <dbReference type="Google" id="ProtNLM"/>
    </source>
</evidence>
<feature type="transmembrane region" description="Helical" evidence="1">
    <location>
        <begin position="50"/>
        <end position="69"/>
    </location>
</feature>
<keyword evidence="1" id="KW-0472">Membrane</keyword>
<dbReference type="RefSeq" id="WP_006979525.1">
    <property type="nucleotide sequence ID" value="NZ_ABVL01000005.1"/>
</dbReference>
<accession>B4CZW2</accession>
<evidence type="ECO:0000313" key="2">
    <source>
        <dbReference type="EMBL" id="EDY20276.1"/>
    </source>
</evidence>
<dbReference type="Proteomes" id="UP000005824">
    <property type="component" value="Unassembled WGS sequence"/>
</dbReference>
<keyword evidence="1" id="KW-1133">Transmembrane helix</keyword>
<dbReference type="EMBL" id="ABVL01000005">
    <property type="protein sequence ID" value="EDY20276.1"/>
    <property type="molecule type" value="Genomic_DNA"/>
</dbReference>
<dbReference type="InParanoid" id="B4CZW2"/>
<organism evidence="2 3">
    <name type="scientific">Chthoniobacter flavus Ellin428</name>
    <dbReference type="NCBI Taxonomy" id="497964"/>
    <lineage>
        <taxon>Bacteria</taxon>
        <taxon>Pseudomonadati</taxon>
        <taxon>Verrucomicrobiota</taxon>
        <taxon>Spartobacteria</taxon>
        <taxon>Chthoniobacterales</taxon>
        <taxon>Chthoniobacteraceae</taxon>
        <taxon>Chthoniobacter</taxon>
    </lineage>
</organism>
<dbReference type="AlphaFoldDB" id="B4CZW2"/>
<evidence type="ECO:0000313" key="3">
    <source>
        <dbReference type="Proteomes" id="UP000005824"/>
    </source>
</evidence>
<keyword evidence="1" id="KW-0812">Transmembrane</keyword>
<proteinExistence type="predicted"/>
<comment type="caution">
    <text evidence="2">The sequence shown here is derived from an EMBL/GenBank/DDBJ whole genome shotgun (WGS) entry which is preliminary data.</text>
</comment>
<dbReference type="STRING" id="497964.CfE428DRAFT_2200"/>
<reference evidence="2 3" key="1">
    <citation type="journal article" date="2011" name="J. Bacteriol.">
        <title>Genome sequence of Chthoniobacter flavus Ellin428, an aerobic heterotrophic soil bacterium.</title>
        <authorList>
            <person name="Kant R."/>
            <person name="van Passel M.W."/>
            <person name="Palva A."/>
            <person name="Lucas S."/>
            <person name="Lapidus A."/>
            <person name="Glavina Del Rio T."/>
            <person name="Dalin E."/>
            <person name="Tice H."/>
            <person name="Bruce D."/>
            <person name="Goodwin L."/>
            <person name="Pitluck S."/>
            <person name="Larimer F.W."/>
            <person name="Land M.L."/>
            <person name="Hauser L."/>
            <person name="Sangwan P."/>
            <person name="de Vos W.M."/>
            <person name="Janssen P.H."/>
            <person name="Smidt H."/>
        </authorList>
    </citation>
    <scope>NUCLEOTIDE SEQUENCE [LARGE SCALE GENOMIC DNA]</scope>
    <source>
        <strain evidence="2 3">Ellin428</strain>
    </source>
</reference>